<proteinExistence type="inferred from homology"/>
<dbReference type="Pfam" id="PF03704">
    <property type="entry name" value="BTAD"/>
    <property type="match status" value="1"/>
</dbReference>
<dbReference type="CDD" id="cd15831">
    <property type="entry name" value="BTAD"/>
    <property type="match status" value="1"/>
</dbReference>
<sequence>MRYEMLGPLRVRDENTYFTLHAQKVEMVLTVLLIRADHLVFPEQLMREIWGENLPRRAASGLHVYVSRLRKFLKLPGASGNPVETRTPGYVLHKGDDQIDAQIFPELVDVGRSLLREQRTDEAASCFSQALALWRGPIPGHSGDGTGAKGPIIGGFSTWLTEIRRECQEMLVECQLQLGRHREAVSMLYALTAENPMCEAFHRQLMLALYRSERQADALKVYQSVRKTLNDELGLEPGRPLQDLQRAILSGDMHLMSSPLAMSDR</sequence>
<dbReference type="InterPro" id="IPR051677">
    <property type="entry name" value="AfsR-DnrI-RedD_regulator"/>
</dbReference>
<comment type="caution">
    <text evidence="8">The sequence shown here is derived from an EMBL/GenBank/DDBJ whole genome shotgun (WGS) entry which is preliminary data.</text>
</comment>
<dbReference type="InterPro" id="IPR001867">
    <property type="entry name" value="OmpR/PhoB-type_DNA-bd"/>
</dbReference>
<evidence type="ECO:0000256" key="5">
    <source>
        <dbReference type="ARBA" id="ARBA00023163"/>
    </source>
</evidence>
<dbReference type="PANTHER" id="PTHR35807:SF1">
    <property type="entry name" value="TRANSCRIPTIONAL REGULATOR REDD"/>
    <property type="match status" value="1"/>
</dbReference>
<evidence type="ECO:0000313" key="8">
    <source>
        <dbReference type="EMBL" id="MFE1750463.1"/>
    </source>
</evidence>
<evidence type="ECO:0000313" key="9">
    <source>
        <dbReference type="Proteomes" id="UP001599756"/>
    </source>
</evidence>
<keyword evidence="2" id="KW-0902">Two-component regulatory system</keyword>
<comment type="similarity">
    <text evidence="1">Belongs to the AfsR/DnrI/RedD regulatory family.</text>
</comment>
<dbReference type="InterPro" id="IPR005158">
    <property type="entry name" value="BTAD"/>
</dbReference>
<dbReference type="PROSITE" id="PS51755">
    <property type="entry name" value="OMPR_PHOB"/>
    <property type="match status" value="1"/>
</dbReference>
<dbReference type="InterPro" id="IPR011990">
    <property type="entry name" value="TPR-like_helical_dom_sf"/>
</dbReference>
<dbReference type="Gene3D" id="1.10.10.10">
    <property type="entry name" value="Winged helix-like DNA-binding domain superfamily/Winged helix DNA-binding domain"/>
    <property type="match status" value="1"/>
</dbReference>
<reference evidence="8 9" key="1">
    <citation type="submission" date="2024-09" db="EMBL/GenBank/DDBJ databases">
        <title>The Natural Products Discovery Center: Release of the First 8490 Sequenced Strains for Exploring Actinobacteria Biosynthetic Diversity.</title>
        <authorList>
            <person name="Kalkreuter E."/>
            <person name="Kautsar S.A."/>
            <person name="Yang D."/>
            <person name="Bader C.D."/>
            <person name="Teijaro C.N."/>
            <person name="Fluegel L."/>
            <person name="Davis C.M."/>
            <person name="Simpson J.R."/>
            <person name="Lauterbach L."/>
            <person name="Steele A.D."/>
            <person name="Gui C."/>
            <person name="Meng S."/>
            <person name="Li G."/>
            <person name="Viehrig K."/>
            <person name="Ye F."/>
            <person name="Su P."/>
            <person name="Kiefer A.F."/>
            <person name="Nichols A."/>
            <person name="Cepeda A.J."/>
            <person name="Yan W."/>
            <person name="Fan B."/>
            <person name="Jiang Y."/>
            <person name="Adhikari A."/>
            <person name="Zheng C.-J."/>
            <person name="Schuster L."/>
            <person name="Cowan T.M."/>
            <person name="Smanski M.J."/>
            <person name="Chevrette M.G."/>
            <person name="De Carvalho L.P.S."/>
            <person name="Shen B."/>
        </authorList>
    </citation>
    <scope>NUCLEOTIDE SEQUENCE [LARGE SCALE GENOMIC DNA]</scope>
    <source>
        <strain evidence="8 9">NPDC059500</strain>
    </source>
</reference>
<dbReference type="EMBL" id="JBHYTS010000009">
    <property type="protein sequence ID" value="MFE1750463.1"/>
    <property type="molecule type" value="Genomic_DNA"/>
</dbReference>
<evidence type="ECO:0000256" key="2">
    <source>
        <dbReference type="ARBA" id="ARBA00023012"/>
    </source>
</evidence>
<keyword evidence="9" id="KW-1185">Reference proteome</keyword>
<evidence type="ECO:0000256" key="4">
    <source>
        <dbReference type="ARBA" id="ARBA00023125"/>
    </source>
</evidence>
<feature type="domain" description="OmpR/PhoB-type" evidence="7">
    <location>
        <begin position="1"/>
        <end position="94"/>
    </location>
</feature>
<keyword evidence="5" id="KW-0804">Transcription</keyword>
<dbReference type="RefSeq" id="WP_381799956.1">
    <property type="nucleotide sequence ID" value="NZ_JBHYTS010000009.1"/>
</dbReference>
<dbReference type="Gene3D" id="1.25.40.10">
    <property type="entry name" value="Tetratricopeptide repeat domain"/>
    <property type="match status" value="1"/>
</dbReference>
<dbReference type="SMART" id="SM01043">
    <property type="entry name" value="BTAD"/>
    <property type="match status" value="1"/>
</dbReference>
<feature type="DNA-binding region" description="OmpR/PhoB-type" evidence="6">
    <location>
        <begin position="1"/>
        <end position="94"/>
    </location>
</feature>
<dbReference type="SUPFAM" id="SSF48452">
    <property type="entry name" value="TPR-like"/>
    <property type="match status" value="1"/>
</dbReference>
<dbReference type="Proteomes" id="UP001599756">
    <property type="component" value="Unassembled WGS sequence"/>
</dbReference>
<dbReference type="PANTHER" id="PTHR35807">
    <property type="entry name" value="TRANSCRIPTIONAL REGULATOR REDD-RELATED"/>
    <property type="match status" value="1"/>
</dbReference>
<protein>
    <submittedName>
        <fullName evidence="8">BTAD domain-containing putative transcriptional regulator</fullName>
    </submittedName>
</protein>
<gene>
    <name evidence="8" type="ORF">ACFW88_07975</name>
</gene>
<evidence type="ECO:0000259" key="7">
    <source>
        <dbReference type="PROSITE" id="PS51755"/>
    </source>
</evidence>
<name>A0ABW6H1H7_9ACTN</name>
<dbReference type="SMART" id="SM00862">
    <property type="entry name" value="Trans_reg_C"/>
    <property type="match status" value="1"/>
</dbReference>
<accession>A0ABW6H1H7</accession>
<dbReference type="Pfam" id="PF00486">
    <property type="entry name" value="Trans_reg_C"/>
    <property type="match status" value="1"/>
</dbReference>
<evidence type="ECO:0000256" key="3">
    <source>
        <dbReference type="ARBA" id="ARBA00023015"/>
    </source>
</evidence>
<dbReference type="InterPro" id="IPR036388">
    <property type="entry name" value="WH-like_DNA-bd_sf"/>
</dbReference>
<evidence type="ECO:0000256" key="6">
    <source>
        <dbReference type="PROSITE-ProRule" id="PRU01091"/>
    </source>
</evidence>
<organism evidence="8 9">
    <name type="scientific">Streptomyces anandii</name>
    <dbReference type="NCBI Taxonomy" id="285454"/>
    <lineage>
        <taxon>Bacteria</taxon>
        <taxon>Bacillati</taxon>
        <taxon>Actinomycetota</taxon>
        <taxon>Actinomycetes</taxon>
        <taxon>Kitasatosporales</taxon>
        <taxon>Streptomycetaceae</taxon>
        <taxon>Streptomyces</taxon>
    </lineage>
</organism>
<dbReference type="InterPro" id="IPR016032">
    <property type="entry name" value="Sig_transdc_resp-reg_C-effctor"/>
</dbReference>
<dbReference type="SUPFAM" id="SSF46894">
    <property type="entry name" value="C-terminal effector domain of the bipartite response regulators"/>
    <property type="match status" value="1"/>
</dbReference>
<evidence type="ECO:0000256" key="1">
    <source>
        <dbReference type="ARBA" id="ARBA00005820"/>
    </source>
</evidence>
<keyword evidence="4 6" id="KW-0238">DNA-binding</keyword>
<keyword evidence="3" id="KW-0805">Transcription regulation</keyword>